<evidence type="ECO:0000313" key="2">
    <source>
        <dbReference type="Proteomes" id="UP000412311"/>
    </source>
</evidence>
<sequence>MTDQEKLSGQLTQVEASSTRASKIEPRILELTDPEGNYIEPDSVVTVSDFFIKGVATPARPADILDSRTPIAAVHVDATGHFTTELFNQSLGTHVYTVLDEYGQESSPWVVTIAALDQLLIESIKGPDDQPIGNGSSTVHTDLRFIGKGVPGQVVDLLDNGIVLRLLNVDNSGHWSAHLTGLKPGKHNFVARELNGKQSAPWHVEIEKPALLSIQFGYGLGNYQPIKDGETTTQTAVVLIGTAKPNESGRILSDAHEGVVFDANEYGVFITPIKDLLPGNSYRFICRSESEPDRHSEPWMIHVASEKLPQR</sequence>
<evidence type="ECO:0000313" key="1">
    <source>
        <dbReference type="EMBL" id="VVP83874.1"/>
    </source>
</evidence>
<dbReference type="AlphaFoldDB" id="A0A5E7SCY8"/>
<reference evidence="1 2" key="1">
    <citation type="submission" date="2019-09" db="EMBL/GenBank/DDBJ databases">
        <authorList>
            <person name="Chandra G."/>
            <person name="Truman W A."/>
        </authorList>
    </citation>
    <scope>NUCLEOTIDE SEQUENCE [LARGE SCALE GENOMIC DNA]</scope>
    <source>
        <strain evidence="1">PS925</strain>
    </source>
</reference>
<organism evidence="1 2">
    <name type="scientific">Pseudomonas fluorescens</name>
    <dbReference type="NCBI Taxonomy" id="294"/>
    <lineage>
        <taxon>Bacteria</taxon>
        <taxon>Pseudomonadati</taxon>
        <taxon>Pseudomonadota</taxon>
        <taxon>Gammaproteobacteria</taxon>
        <taxon>Pseudomonadales</taxon>
        <taxon>Pseudomonadaceae</taxon>
        <taxon>Pseudomonas</taxon>
    </lineage>
</organism>
<accession>A0A5E7SCY8</accession>
<dbReference type="RefSeq" id="WP_150792659.1">
    <property type="nucleotide sequence ID" value="NZ_CABVJG010000002.1"/>
</dbReference>
<protein>
    <recommendedName>
        <fullName evidence="3">Bacterial Ig-like domain-containing protein</fullName>
    </recommendedName>
</protein>
<evidence type="ECO:0008006" key="3">
    <source>
        <dbReference type="Google" id="ProtNLM"/>
    </source>
</evidence>
<gene>
    <name evidence="1" type="ORF">PS925_00733</name>
</gene>
<dbReference type="Proteomes" id="UP000412311">
    <property type="component" value="Unassembled WGS sequence"/>
</dbReference>
<proteinExistence type="predicted"/>
<name>A0A5E7SCY8_PSEFL</name>
<dbReference type="EMBL" id="CABVJG010000002">
    <property type="protein sequence ID" value="VVP83874.1"/>
    <property type="molecule type" value="Genomic_DNA"/>
</dbReference>